<evidence type="ECO:0000256" key="5">
    <source>
        <dbReference type="ARBA" id="ARBA00022989"/>
    </source>
</evidence>
<comment type="subcellular location">
    <subcellularLocation>
        <location evidence="1">Membrane</location>
        <topology evidence="1">Multi-pass membrane protein</topology>
    </subcellularLocation>
</comment>
<evidence type="ECO:0000313" key="11">
    <source>
        <dbReference type="Proteomes" id="UP000184188"/>
    </source>
</evidence>
<evidence type="ECO:0000256" key="7">
    <source>
        <dbReference type="RuleBase" id="RU003346"/>
    </source>
</evidence>
<feature type="transmembrane region" description="Helical" evidence="8">
    <location>
        <begin position="161"/>
        <end position="184"/>
    </location>
</feature>
<evidence type="ECO:0000256" key="4">
    <source>
        <dbReference type="ARBA" id="ARBA00022692"/>
    </source>
</evidence>
<feature type="transmembrane region" description="Helical" evidence="8">
    <location>
        <begin position="191"/>
        <end position="214"/>
    </location>
</feature>
<dbReference type="SUPFAM" id="SSF103473">
    <property type="entry name" value="MFS general substrate transporter"/>
    <property type="match status" value="1"/>
</dbReference>
<keyword evidence="4 8" id="KW-0812">Transmembrane</keyword>
<keyword evidence="6 8" id="KW-0472">Membrane</keyword>
<dbReference type="InterPro" id="IPR036259">
    <property type="entry name" value="MFS_trans_sf"/>
</dbReference>
<dbReference type="GeneID" id="34613020"/>
<dbReference type="VEuPathDB" id="FungiDB:ASPZODRAFT_162068"/>
<feature type="transmembrane region" description="Helical" evidence="8">
    <location>
        <begin position="442"/>
        <end position="461"/>
    </location>
</feature>
<dbReference type="NCBIfam" id="TIGR00879">
    <property type="entry name" value="SP"/>
    <property type="match status" value="1"/>
</dbReference>
<evidence type="ECO:0000256" key="8">
    <source>
        <dbReference type="SAM" id="Phobius"/>
    </source>
</evidence>
<dbReference type="GO" id="GO:0016020">
    <property type="term" value="C:membrane"/>
    <property type="evidence" value="ECO:0007669"/>
    <property type="project" value="UniProtKB-SubCell"/>
</dbReference>
<keyword evidence="3 7" id="KW-0813">Transport</keyword>
<keyword evidence="11" id="KW-1185">Reference proteome</keyword>
<dbReference type="AlphaFoldDB" id="A0A1L9S6U4"/>
<dbReference type="InterPro" id="IPR003663">
    <property type="entry name" value="Sugar/inositol_transpt"/>
</dbReference>
<dbReference type="InterPro" id="IPR020846">
    <property type="entry name" value="MFS_dom"/>
</dbReference>
<dbReference type="Gene3D" id="1.20.1250.20">
    <property type="entry name" value="MFS general substrate transporter like domains"/>
    <property type="match status" value="1"/>
</dbReference>
<feature type="transmembrane region" description="Helical" evidence="8">
    <location>
        <begin position="21"/>
        <end position="38"/>
    </location>
</feature>
<comment type="similarity">
    <text evidence="2 7">Belongs to the major facilitator superfamily. Sugar transporter (TC 2.A.1.1) family.</text>
</comment>
<reference evidence="11" key="1">
    <citation type="journal article" date="2017" name="Genome Biol.">
        <title>Comparative genomics reveals high biological diversity and specific adaptations in the industrially and medically important fungal genus Aspergillus.</title>
        <authorList>
            <person name="de Vries R.P."/>
            <person name="Riley R."/>
            <person name="Wiebenga A."/>
            <person name="Aguilar-Osorio G."/>
            <person name="Amillis S."/>
            <person name="Uchima C.A."/>
            <person name="Anderluh G."/>
            <person name="Asadollahi M."/>
            <person name="Askin M."/>
            <person name="Barry K."/>
            <person name="Battaglia E."/>
            <person name="Bayram O."/>
            <person name="Benocci T."/>
            <person name="Braus-Stromeyer S.A."/>
            <person name="Caldana C."/>
            <person name="Canovas D."/>
            <person name="Cerqueira G.C."/>
            <person name="Chen F."/>
            <person name="Chen W."/>
            <person name="Choi C."/>
            <person name="Clum A."/>
            <person name="Dos Santos R.A."/>
            <person name="Damasio A.R."/>
            <person name="Diallinas G."/>
            <person name="Emri T."/>
            <person name="Fekete E."/>
            <person name="Flipphi M."/>
            <person name="Freyberg S."/>
            <person name="Gallo A."/>
            <person name="Gournas C."/>
            <person name="Habgood R."/>
            <person name="Hainaut M."/>
            <person name="Harispe M.L."/>
            <person name="Henrissat B."/>
            <person name="Hilden K.S."/>
            <person name="Hope R."/>
            <person name="Hossain A."/>
            <person name="Karabika E."/>
            <person name="Karaffa L."/>
            <person name="Karanyi Z."/>
            <person name="Krasevec N."/>
            <person name="Kuo A."/>
            <person name="Kusch H."/>
            <person name="LaButti K."/>
            <person name="Lagendijk E.L."/>
            <person name="Lapidus A."/>
            <person name="Levasseur A."/>
            <person name="Lindquist E."/>
            <person name="Lipzen A."/>
            <person name="Logrieco A.F."/>
            <person name="MacCabe A."/>
            <person name="Maekelae M.R."/>
            <person name="Malavazi I."/>
            <person name="Melin P."/>
            <person name="Meyer V."/>
            <person name="Mielnichuk N."/>
            <person name="Miskei M."/>
            <person name="Molnar A.P."/>
            <person name="Mule G."/>
            <person name="Ngan C.Y."/>
            <person name="Orejas M."/>
            <person name="Orosz E."/>
            <person name="Ouedraogo J.P."/>
            <person name="Overkamp K.M."/>
            <person name="Park H.-S."/>
            <person name="Perrone G."/>
            <person name="Piumi F."/>
            <person name="Punt P.J."/>
            <person name="Ram A.F."/>
            <person name="Ramon A."/>
            <person name="Rauscher S."/>
            <person name="Record E."/>
            <person name="Riano-Pachon D.M."/>
            <person name="Robert V."/>
            <person name="Roehrig J."/>
            <person name="Ruller R."/>
            <person name="Salamov A."/>
            <person name="Salih N.S."/>
            <person name="Samson R.A."/>
            <person name="Sandor E."/>
            <person name="Sanguinetti M."/>
            <person name="Schuetze T."/>
            <person name="Sepcic K."/>
            <person name="Shelest E."/>
            <person name="Sherlock G."/>
            <person name="Sophianopoulou V."/>
            <person name="Squina F.M."/>
            <person name="Sun H."/>
            <person name="Susca A."/>
            <person name="Todd R.B."/>
            <person name="Tsang A."/>
            <person name="Unkles S.E."/>
            <person name="van de Wiele N."/>
            <person name="van Rossen-Uffink D."/>
            <person name="Oliveira J.V."/>
            <person name="Vesth T.C."/>
            <person name="Visser J."/>
            <person name="Yu J.-H."/>
            <person name="Zhou M."/>
            <person name="Andersen M.R."/>
            <person name="Archer D.B."/>
            <person name="Baker S.E."/>
            <person name="Benoit I."/>
            <person name="Brakhage A.A."/>
            <person name="Braus G.H."/>
            <person name="Fischer R."/>
            <person name="Frisvad J.C."/>
            <person name="Goldman G.H."/>
            <person name="Houbraken J."/>
            <person name="Oakley B."/>
            <person name="Pocsi I."/>
            <person name="Scazzocchio C."/>
            <person name="Seiboth B."/>
            <person name="vanKuyk P.A."/>
            <person name="Wortman J."/>
            <person name="Dyer P.S."/>
            <person name="Grigoriev I.V."/>
        </authorList>
    </citation>
    <scope>NUCLEOTIDE SEQUENCE [LARGE SCALE GENOMIC DNA]</scope>
    <source>
        <strain evidence="11">CBS 506.65</strain>
    </source>
</reference>
<dbReference type="Pfam" id="PF00083">
    <property type="entry name" value="Sugar_tr"/>
    <property type="match status" value="1"/>
</dbReference>
<evidence type="ECO:0000256" key="1">
    <source>
        <dbReference type="ARBA" id="ARBA00004141"/>
    </source>
</evidence>
<dbReference type="RefSeq" id="XP_022577389.1">
    <property type="nucleotide sequence ID" value="XM_022726556.1"/>
</dbReference>
<gene>
    <name evidence="10" type="ORF">ASPZODRAFT_162068</name>
</gene>
<dbReference type="FunFam" id="1.20.1250.20:FF:000078">
    <property type="entry name" value="MFS maltose transporter, putative"/>
    <property type="match status" value="1"/>
</dbReference>
<feature type="domain" description="Major facilitator superfamily (MFS) profile" evidence="9">
    <location>
        <begin position="25"/>
        <end position="465"/>
    </location>
</feature>
<feature type="transmembrane region" description="Helical" evidence="8">
    <location>
        <begin position="376"/>
        <end position="400"/>
    </location>
</feature>
<accession>A0A1L9S6U4</accession>
<sequence>MSGASSPKAGSLSPWRDLNSVLAIVTVFGSMGAAGYGFDLGWWSGVLSTSQFARAYGKYDAVTGAYAMSSVQESIGSGTATAAVIAGLFVGTPINERLGRRMTMLIQALTVVVGVIIEATSGNRYVQLIVGRMVVYFGGGLAANVVPVYQAECAPPHLRGLMSAGYNIFLMWGGFLACLIVFLCRSLENEWAFRTVIVCQLLMPAMMACGLFLLPESPRWLIRQGRLDEARAVVRTLRRGVVDEDAEVLQLQAQLEEEKTLHAASSYLDCFRGTNLRRTIICIGPQALQQAQGISFISNYLGTFMEQLGFDSVLLILVIIYAAGCVSNIISLYTNDRLGRRPTLLVSAGVQAICMLSIGGLATHGTANISLSMQHAAIALLVIWFFSFQGTWGPLAWVICSEAPTAQLREKTVSVGALGSYASGLVITFVNPYVQDAIGGNVAFIYGSFSVVAVVFVFFVVPELKNRSLEELDEMFHAKLPTRKFRTYQTHGLLANSKLIDGPETKDSTEAFTVSCKLNEKKEN</sequence>
<dbReference type="STRING" id="1073090.A0A1L9S6U4"/>
<evidence type="ECO:0000313" key="10">
    <source>
        <dbReference type="EMBL" id="OJJ42879.1"/>
    </source>
</evidence>
<dbReference type="PANTHER" id="PTHR48022">
    <property type="entry name" value="PLASTIDIC GLUCOSE TRANSPORTER 4"/>
    <property type="match status" value="1"/>
</dbReference>
<dbReference type="OrthoDB" id="6612291at2759"/>
<dbReference type="PRINTS" id="PR00171">
    <property type="entry name" value="SUGRTRNSPORT"/>
</dbReference>
<evidence type="ECO:0000256" key="2">
    <source>
        <dbReference type="ARBA" id="ARBA00010992"/>
    </source>
</evidence>
<protein>
    <recommendedName>
        <fullName evidence="9">Major facilitator superfamily (MFS) profile domain-containing protein</fullName>
    </recommendedName>
</protein>
<feature type="transmembrane region" description="Helical" evidence="8">
    <location>
        <begin position="412"/>
        <end position="430"/>
    </location>
</feature>
<feature type="transmembrane region" description="Helical" evidence="8">
    <location>
        <begin position="313"/>
        <end position="332"/>
    </location>
</feature>
<dbReference type="Proteomes" id="UP000184188">
    <property type="component" value="Unassembled WGS sequence"/>
</dbReference>
<keyword evidence="5 8" id="KW-1133">Transmembrane helix</keyword>
<feature type="transmembrane region" description="Helical" evidence="8">
    <location>
        <begin position="129"/>
        <end position="149"/>
    </location>
</feature>
<evidence type="ECO:0000256" key="3">
    <source>
        <dbReference type="ARBA" id="ARBA00022448"/>
    </source>
</evidence>
<dbReference type="EMBL" id="KV878356">
    <property type="protein sequence ID" value="OJJ42879.1"/>
    <property type="molecule type" value="Genomic_DNA"/>
</dbReference>
<dbReference type="GO" id="GO:0005351">
    <property type="term" value="F:carbohydrate:proton symporter activity"/>
    <property type="evidence" value="ECO:0007669"/>
    <property type="project" value="TreeGrafter"/>
</dbReference>
<dbReference type="PROSITE" id="PS50850">
    <property type="entry name" value="MFS"/>
    <property type="match status" value="1"/>
</dbReference>
<name>A0A1L9S6U4_9EURO</name>
<dbReference type="InterPro" id="IPR050360">
    <property type="entry name" value="MFS_Sugar_Transporters"/>
</dbReference>
<feature type="transmembrane region" description="Helical" evidence="8">
    <location>
        <begin position="344"/>
        <end position="364"/>
    </location>
</feature>
<dbReference type="InterPro" id="IPR005828">
    <property type="entry name" value="MFS_sugar_transport-like"/>
</dbReference>
<dbReference type="PANTHER" id="PTHR48022:SF2">
    <property type="entry name" value="PLASTIDIC GLUCOSE TRANSPORTER 4"/>
    <property type="match status" value="1"/>
</dbReference>
<evidence type="ECO:0000256" key="6">
    <source>
        <dbReference type="ARBA" id="ARBA00023136"/>
    </source>
</evidence>
<evidence type="ECO:0000259" key="9">
    <source>
        <dbReference type="PROSITE" id="PS50850"/>
    </source>
</evidence>
<organism evidence="10 11">
    <name type="scientific">Penicilliopsis zonata CBS 506.65</name>
    <dbReference type="NCBI Taxonomy" id="1073090"/>
    <lineage>
        <taxon>Eukaryota</taxon>
        <taxon>Fungi</taxon>
        <taxon>Dikarya</taxon>
        <taxon>Ascomycota</taxon>
        <taxon>Pezizomycotina</taxon>
        <taxon>Eurotiomycetes</taxon>
        <taxon>Eurotiomycetidae</taxon>
        <taxon>Eurotiales</taxon>
        <taxon>Aspergillaceae</taxon>
        <taxon>Penicilliopsis</taxon>
    </lineage>
</organism>
<proteinExistence type="inferred from homology"/>